<dbReference type="Pfam" id="PF04976">
    <property type="entry name" value="DmsC"/>
    <property type="match status" value="1"/>
</dbReference>
<dbReference type="Proteomes" id="UP000001962">
    <property type="component" value="Chromosome"/>
</dbReference>
<feature type="transmembrane region" description="Helical" evidence="1">
    <location>
        <begin position="278"/>
        <end position="298"/>
    </location>
</feature>
<dbReference type="InterPro" id="IPR007059">
    <property type="entry name" value="DmsC"/>
</dbReference>
<dbReference type="AlphaFoldDB" id="Q0A814"/>
<reference evidence="3" key="1">
    <citation type="submission" date="2006-08" db="EMBL/GenBank/DDBJ databases">
        <title>Complete sequence of Alkalilimnicola ehrilichei MLHE-1.</title>
        <authorList>
            <person name="Copeland A."/>
            <person name="Lucas S."/>
            <person name="Lapidus A."/>
            <person name="Barry K."/>
            <person name="Detter J.C."/>
            <person name="Glavina del Rio T."/>
            <person name="Hammon N."/>
            <person name="Israni S."/>
            <person name="Dalin E."/>
            <person name="Tice H."/>
            <person name="Pitluck S."/>
            <person name="Sims D."/>
            <person name="Brettin T."/>
            <person name="Bruce D."/>
            <person name="Han C."/>
            <person name="Tapia R."/>
            <person name="Gilna P."/>
            <person name="Schmutz J."/>
            <person name="Larimer F."/>
            <person name="Land M."/>
            <person name="Hauser L."/>
            <person name="Kyrpides N."/>
            <person name="Mikhailova N."/>
            <person name="Oremland R.S."/>
            <person name="Hoeft S.E."/>
            <person name="Switzer-Blum J."/>
            <person name="Kulp T."/>
            <person name="King G."/>
            <person name="Tabita R."/>
            <person name="Witte B."/>
            <person name="Santini J.M."/>
            <person name="Basu P."/>
            <person name="Hollibaugh J.T."/>
            <person name="Xie G."/>
            <person name="Stolz J.F."/>
            <person name="Richardson P."/>
        </authorList>
    </citation>
    <scope>NUCLEOTIDE SEQUENCE [LARGE SCALE GENOMIC DNA]</scope>
    <source>
        <strain evidence="3">ATCC BAA-1101 / DSM 17681 / MLHE-1</strain>
    </source>
</reference>
<dbReference type="GO" id="GO:0009389">
    <property type="term" value="F:dimethyl sulfoxide reductase activity"/>
    <property type="evidence" value="ECO:0007669"/>
    <property type="project" value="TreeGrafter"/>
</dbReference>
<dbReference type="eggNOG" id="COG3302">
    <property type="taxonomic scope" value="Bacteria"/>
</dbReference>
<feature type="transmembrane region" description="Helical" evidence="1">
    <location>
        <begin position="42"/>
        <end position="64"/>
    </location>
</feature>
<evidence type="ECO:0000313" key="2">
    <source>
        <dbReference type="EMBL" id="ABI57023.1"/>
    </source>
</evidence>
<name>Q0A814_ALKEH</name>
<organism evidence="2 3">
    <name type="scientific">Alkalilimnicola ehrlichii (strain ATCC BAA-1101 / DSM 17681 / MLHE-1)</name>
    <dbReference type="NCBI Taxonomy" id="187272"/>
    <lineage>
        <taxon>Bacteria</taxon>
        <taxon>Pseudomonadati</taxon>
        <taxon>Pseudomonadota</taxon>
        <taxon>Gammaproteobacteria</taxon>
        <taxon>Chromatiales</taxon>
        <taxon>Ectothiorhodospiraceae</taxon>
        <taxon>Alkalilimnicola</taxon>
    </lineage>
</organism>
<evidence type="ECO:0000313" key="3">
    <source>
        <dbReference type="Proteomes" id="UP000001962"/>
    </source>
</evidence>
<gene>
    <name evidence="2" type="ordered locus">Mlg_1677</name>
</gene>
<dbReference type="GO" id="GO:0005886">
    <property type="term" value="C:plasma membrane"/>
    <property type="evidence" value="ECO:0007669"/>
    <property type="project" value="TreeGrafter"/>
</dbReference>
<dbReference type="PANTHER" id="PTHR38095:SF1">
    <property type="entry name" value="ANAEROBIC DIMETHYL SULFOXIDE REDUCTASE CHAIN YNFH"/>
    <property type="match status" value="1"/>
</dbReference>
<evidence type="ECO:0000256" key="1">
    <source>
        <dbReference type="SAM" id="Phobius"/>
    </source>
</evidence>
<dbReference type="PANTHER" id="PTHR38095">
    <property type="entry name" value="ANAEROBIC DIMETHYL SULFOXIDE REDUCTASE CHAIN YNFH"/>
    <property type="match status" value="1"/>
</dbReference>
<keyword evidence="3" id="KW-1185">Reference proteome</keyword>
<feature type="transmembrane region" description="Helical" evidence="1">
    <location>
        <begin position="151"/>
        <end position="171"/>
    </location>
</feature>
<keyword evidence="1" id="KW-1133">Transmembrane helix</keyword>
<keyword evidence="1" id="KW-0812">Transmembrane</keyword>
<feature type="transmembrane region" description="Helical" evidence="1">
    <location>
        <begin position="7"/>
        <end position="30"/>
    </location>
</feature>
<proteinExistence type="predicted"/>
<feature type="transmembrane region" description="Helical" evidence="1">
    <location>
        <begin position="177"/>
        <end position="198"/>
    </location>
</feature>
<sequence length="315" mass="33256">MHPPLSVVGFTVLSGAGYGFIALFVIAAMLQLGGPVAGGELTAAAIIGFLLITVGLLLSTGHLANPRNAWRAFSRFRSSWLSREAVLAVLFYPVAALYLLGLLLGDGVSHGPVTGLLGVLTVILALGTVLATGMIYACLPTIRAWHSSLTPINYLLMGLALGGLLLVLVRGTGGADLTPVTALALLLLVLAGLGKLLHYDWQRRQAHRGPDAGSATGLTGGRVRLLDPGHTSGTFLTEEFIHGADEDGIRVLRRLVLMAGFVIPALMLLAMATSPALWPVALALPIAFAGVLLERWLFFVEARHVVRHYNVRTAV</sequence>
<dbReference type="EMBL" id="CP000453">
    <property type="protein sequence ID" value="ABI57023.1"/>
    <property type="molecule type" value="Genomic_DNA"/>
</dbReference>
<dbReference type="KEGG" id="aeh:Mlg_1677"/>
<dbReference type="HOGENOM" id="CLU_077429_0_0_6"/>
<feature type="transmembrane region" description="Helical" evidence="1">
    <location>
        <begin position="85"/>
        <end position="104"/>
    </location>
</feature>
<feature type="transmembrane region" description="Helical" evidence="1">
    <location>
        <begin position="116"/>
        <end position="139"/>
    </location>
</feature>
<dbReference type="GO" id="GO:0019645">
    <property type="term" value="P:anaerobic electron transport chain"/>
    <property type="evidence" value="ECO:0007669"/>
    <property type="project" value="InterPro"/>
</dbReference>
<dbReference type="GO" id="GO:0009390">
    <property type="term" value="C:dimethyl sulfoxide reductase complex"/>
    <property type="evidence" value="ECO:0007669"/>
    <property type="project" value="TreeGrafter"/>
</dbReference>
<dbReference type="RefSeq" id="WP_011629417.1">
    <property type="nucleotide sequence ID" value="NC_008340.1"/>
</dbReference>
<dbReference type="OrthoDB" id="5520897at2"/>
<accession>Q0A814</accession>
<feature type="transmembrane region" description="Helical" evidence="1">
    <location>
        <begin position="255"/>
        <end position="272"/>
    </location>
</feature>
<keyword evidence="1" id="KW-0472">Membrane</keyword>
<protein>
    <submittedName>
        <fullName evidence="2">DMSO reductase anchor subunit (DmsC)</fullName>
    </submittedName>
</protein>